<feature type="transmembrane region" description="Helical" evidence="1">
    <location>
        <begin position="12"/>
        <end position="35"/>
    </location>
</feature>
<sequence length="401" mass="44418">MILMILNIQSVFLTIFGLLGVLLAFIATFFFHYIVMGYTALTILDFLSLFLIVGIAADDIFIMCHTFYLAPAILGDHSTPEDCMKWAYKQAGEAMLVTTATTAGSFYANCVSVLIVVKQFGFFMGTLVVWNYINVMVILPAALLVLELYIRPCIQCCFLCSRKNYFSGGPERQSDPDIEDIRLAVIPELEDSEDSKHRGSVGSVGSVGCQKEDGGRAYRTMRNSWRTTVTSAVSGQARTSAVKRLSAIADRVQSQLVTNMRTLASRATFQVAIHRDLDLEKLSGIERAMHDRFYPLLLHGRSCWLFLSLVLSVVGGWLAVSGFTLAKGDLEIFPESVNVGRLERLRKEVFTSEDLMERDVTSTSVPTVRATNSPALVASEHIGGLLGHRQFVVLSERNQGR</sequence>
<dbReference type="PANTHER" id="PTHR46687:SF1">
    <property type="entry name" value="PROTEIN DISPATCHED HOMOLOG 3"/>
    <property type="match status" value="1"/>
</dbReference>
<name>A0A9P1G955_9DINO</name>
<evidence type="ECO:0000313" key="6">
    <source>
        <dbReference type="Proteomes" id="UP001152797"/>
    </source>
</evidence>
<dbReference type="EMBL" id="CAMXCT010003001">
    <property type="protein sequence ID" value="CAI4001782.1"/>
    <property type="molecule type" value="Genomic_DNA"/>
</dbReference>
<reference evidence="4" key="2">
    <citation type="submission" date="2024-04" db="EMBL/GenBank/DDBJ databases">
        <authorList>
            <person name="Chen Y."/>
            <person name="Shah S."/>
            <person name="Dougan E. K."/>
            <person name="Thang M."/>
            <person name="Chan C."/>
        </authorList>
    </citation>
    <scope>NUCLEOTIDE SEQUENCE [LARGE SCALE GENOMIC DNA]</scope>
</reference>
<evidence type="ECO:0000313" key="3">
    <source>
        <dbReference type="EMBL" id="CAI4001782.1"/>
    </source>
</evidence>
<dbReference type="GO" id="GO:0016020">
    <property type="term" value="C:membrane"/>
    <property type="evidence" value="ECO:0007669"/>
    <property type="project" value="InterPro"/>
</dbReference>
<dbReference type="GO" id="GO:0005737">
    <property type="term" value="C:cytoplasm"/>
    <property type="evidence" value="ECO:0007669"/>
    <property type="project" value="TreeGrafter"/>
</dbReference>
<dbReference type="InterPro" id="IPR003392">
    <property type="entry name" value="PTHD_SSD"/>
</dbReference>
<gene>
    <name evidence="3" type="ORF">C1SCF055_LOCUS27793</name>
</gene>
<dbReference type="Gene3D" id="1.20.1640.10">
    <property type="entry name" value="Multidrug efflux transporter AcrB transmembrane domain"/>
    <property type="match status" value="1"/>
</dbReference>
<keyword evidence="1" id="KW-1133">Transmembrane helix</keyword>
<keyword evidence="6" id="KW-1185">Reference proteome</keyword>
<feature type="transmembrane region" description="Helical" evidence="1">
    <location>
        <begin position="129"/>
        <end position="150"/>
    </location>
</feature>
<comment type="caution">
    <text evidence="3">The sequence shown here is derived from an EMBL/GenBank/DDBJ whole genome shotgun (WGS) entry which is preliminary data.</text>
</comment>
<proteinExistence type="predicted"/>
<dbReference type="OrthoDB" id="418913at2759"/>
<dbReference type="EMBL" id="CAMXCT030003001">
    <property type="protein sequence ID" value="CAL4789094.1"/>
    <property type="molecule type" value="Genomic_DNA"/>
</dbReference>
<protein>
    <submittedName>
        <fullName evidence="5">Patched domain-containing protein 2</fullName>
    </submittedName>
</protein>
<keyword evidence="1" id="KW-0472">Membrane</keyword>
<feature type="transmembrane region" description="Helical" evidence="1">
    <location>
        <begin position="304"/>
        <end position="326"/>
    </location>
</feature>
<evidence type="ECO:0000313" key="4">
    <source>
        <dbReference type="EMBL" id="CAL1155157.1"/>
    </source>
</evidence>
<organism evidence="3">
    <name type="scientific">Cladocopium goreaui</name>
    <dbReference type="NCBI Taxonomy" id="2562237"/>
    <lineage>
        <taxon>Eukaryota</taxon>
        <taxon>Sar</taxon>
        <taxon>Alveolata</taxon>
        <taxon>Dinophyceae</taxon>
        <taxon>Suessiales</taxon>
        <taxon>Symbiodiniaceae</taxon>
        <taxon>Cladocopium</taxon>
    </lineage>
</organism>
<reference evidence="3" key="1">
    <citation type="submission" date="2022-10" db="EMBL/GenBank/DDBJ databases">
        <authorList>
            <person name="Chen Y."/>
            <person name="Dougan E. K."/>
            <person name="Chan C."/>
            <person name="Rhodes N."/>
            <person name="Thang M."/>
        </authorList>
    </citation>
    <scope>NUCLEOTIDE SEQUENCE</scope>
</reference>
<dbReference type="Proteomes" id="UP001152797">
    <property type="component" value="Unassembled WGS sequence"/>
</dbReference>
<dbReference type="PANTHER" id="PTHR46687">
    <property type="entry name" value="PROTEIN DISPATCHED HOMOLOG 3"/>
    <property type="match status" value="1"/>
</dbReference>
<feature type="transmembrane region" description="Helical" evidence="1">
    <location>
        <begin position="94"/>
        <end position="117"/>
    </location>
</feature>
<evidence type="ECO:0000256" key="1">
    <source>
        <dbReference type="SAM" id="Phobius"/>
    </source>
</evidence>
<evidence type="ECO:0000313" key="5">
    <source>
        <dbReference type="EMBL" id="CAL4789094.1"/>
    </source>
</evidence>
<dbReference type="Pfam" id="PF02460">
    <property type="entry name" value="Patched"/>
    <property type="match status" value="1"/>
</dbReference>
<dbReference type="EMBL" id="CAMXCT020003001">
    <property type="protein sequence ID" value="CAL1155157.1"/>
    <property type="molecule type" value="Genomic_DNA"/>
</dbReference>
<keyword evidence="1" id="KW-0812">Transmembrane</keyword>
<dbReference type="AlphaFoldDB" id="A0A9P1G955"/>
<evidence type="ECO:0000259" key="2">
    <source>
        <dbReference type="PROSITE" id="PS50156"/>
    </source>
</evidence>
<accession>A0A9P1G955</accession>
<dbReference type="InterPro" id="IPR000731">
    <property type="entry name" value="SSD"/>
</dbReference>
<dbReference type="PROSITE" id="PS50156">
    <property type="entry name" value="SSD"/>
    <property type="match status" value="1"/>
</dbReference>
<dbReference type="InterPro" id="IPR042480">
    <property type="entry name" value="DISP3"/>
</dbReference>
<feature type="domain" description="SSD" evidence="2">
    <location>
        <begin position="1"/>
        <end position="145"/>
    </location>
</feature>
<dbReference type="SUPFAM" id="SSF82866">
    <property type="entry name" value="Multidrug efflux transporter AcrB transmembrane domain"/>
    <property type="match status" value="1"/>
</dbReference>